<dbReference type="InterPro" id="IPR050297">
    <property type="entry name" value="LipidA_mod_glycosyltrf_83"/>
</dbReference>
<dbReference type="EMBL" id="VIVQ01000001">
    <property type="protein sequence ID" value="TWE12983.1"/>
    <property type="molecule type" value="Genomic_DNA"/>
</dbReference>
<dbReference type="PANTHER" id="PTHR33908">
    <property type="entry name" value="MANNOSYLTRANSFERASE YKCB-RELATED"/>
    <property type="match status" value="1"/>
</dbReference>
<keyword evidence="5 8" id="KW-0812">Transmembrane</keyword>
<organism evidence="10 11">
    <name type="scientific">Rudaeicoccus suwonensis</name>
    <dbReference type="NCBI Taxonomy" id="657409"/>
    <lineage>
        <taxon>Bacteria</taxon>
        <taxon>Bacillati</taxon>
        <taxon>Actinomycetota</taxon>
        <taxon>Actinomycetes</taxon>
        <taxon>Micrococcales</taxon>
        <taxon>Dermacoccaceae</taxon>
        <taxon>Rudaeicoccus</taxon>
    </lineage>
</organism>
<feature type="transmembrane region" description="Helical" evidence="8">
    <location>
        <begin position="83"/>
        <end position="103"/>
    </location>
</feature>
<evidence type="ECO:0000256" key="3">
    <source>
        <dbReference type="ARBA" id="ARBA00022676"/>
    </source>
</evidence>
<evidence type="ECO:0000313" key="11">
    <source>
        <dbReference type="Proteomes" id="UP000318297"/>
    </source>
</evidence>
<evidence type="ECO:0000256" key="6">
    <source>
        <dbReference type="ARBA" id="ARBA00022989"/>
    </source>
</evidence>
<evidence type="ECO:0000259" key="9">
    <source>
        <dbReference type="Pfam" id="PF13231"/>
    </source>
</evidence>
<dbReference type="InterPro" id="IPR038731">
    <property type="entry name" value="RgtA/B/C-like"/>
</dbReference>
<protein>
    <submittedName>
        <fullName evidence="10">Mannosyltransferase</fullName>
    </submittedName>
</protein>
<proteinExistence type="predicted"/>
<keyword evidence="11" id="KW-1185">Reference proteome</keyword>
<dbReference type="PANTHER" id="PTHR33908:SF3">
    <property type="entry name" value="UNDECAPRENYL PHOSPHATE-ALPHA-4-AMINO-4-DEOXY-L-ARABINOSE ARABINOSYL TRANSFERASE"/>
    <property type="match status" value="1"/>
</dbReference>
<evidence type="ECO:0000256" key="5">
    <source>
        <dbReference type="ARBA" id="ARBA00022692"/>
    </source>
</evidence>
<keyword evidence="2" id="KW-1003">Cell membrane</keyword>
<dbReference type="GO" id="GO:0016763">
    <property type="term" value="F:pentosyltransferase activity"/>
    <property type="evidence" value="ECO:0007669"/>
    <property type="project" value="TreeGrafter"/>
</dbReference>
<keyword evidence="3 10" id="KW-0328">Glycosyltransferase</keyword>
<keyword evidence="7 8" id="KW-0472">Membrane</keyword>
<evidence type="ECO:0000256" key="2">
    <source>
        <dbReference type="ARBA" id="ARBA00022475"/>
    </source>
</evidence>
<evidence type="ECO:0000256" key="4">
    <source>
        <dbReference type="ARBA" id="ARBA00022679"/>
    </source>
</evidence>
<sequence length="484" mass="53143">MTTVPVRPRTIRTWALLAGAAAALLSLAWSWRPSIWFDETASLSAVRRPWWSLIDVVHHVDLVHLTFYSLLRCWSDVFGTSGFAIRSLSAVLLGACCALGVLVAKELFDERVAAWSTLTFLLLPGLTWSGFDARSSAFSCFTSMLAVWVLLKAKARGGRWWVLYAAALMLSVFVQLLTVIALVVHLVIARERWRPWVLSAAVALVLLAPFILAAHGQQGQISWLHIQPLDSAVSVGFSQFFLGMRSDSRNPLVTIVGPALLGASAWALVVIGWRRSRGWAVALIWALVPAMLAVAWSLVASPIYQERYFSWCAPAYAMLMAAGIDRLWRSRRPLGVALTVAAVLGALPVTVAQRGPHAKYDQDYRLLASYVRALPRAGTGVFYATPASRAGSIAYPSSFTGLQDFSLGQSPVASGTLFGVNAPDSTTLARLKAAHVRHVLLLYEFQTPLRKRPQLPELQAAGCTLQWDKVISRTSAAWFECTWR</sequence>
<dbReference type="GO" id="GO:0009103">
    <property type="term" value="P:lipopolysaccharide biosynthetic process"/>
    <property type="evidence" value="ECO:0007669"/>
    <property type="project" value="UniProtKB-ARBA"/>
</dbReference>
<reference evidence="10 11" key="1">
    <citation type="submission" date="2019-06" db="EMBL/GenBank/DDBJ databases">
        <title>Sequencing the genomes of 1000 actinobacteria strains.</title>
        <authorList>
            <person name="Klenk H.-P."/>
        </authorList>
    </citation>
    <scope>NUCLEOTIDE SEQUENCE [LARGE SCALE GENOMIC DNA]</scope>
    <source>
        <strain evidence="10 11">DSM 19560</strain>
    </source>
</reference>
<dbReference type="Proteomes" id="UP000318297">
    <property type="component" value="Unassembled WGS sequence"/>
</dbReference>
<feature type="transmembrane region" description="Helical" evidence="8">
    <location>
        <begin position="195"/>
        <end position="214"/>
    </location>
</feature>
<dbReference type="GO" id="GO:0005886">
    <property type="term" value="C:plasma membrane"/>
    <property type="evidence" value="ECO:0007669"/>
    <property type="project" value="UniProtKB-SubCell"/>
</dbReference>
<name>A0A561EBJ2_9MICO</name>
<dbReference type="AlphaFoldDB" id="A0A561EBJ2"/>
<dbReference type="GO" id="GO:0010041">
    <property type="term" value="P:response to iron(III) ion"/>
    <property type="evidence" value="ECO:0007669"/>
    <property type="project" value="TreeGrafter"/>
</dbReference>
<evidence type="ECO:0000256" key="8">
    <source>
        <dbReference type="SAM" id="Phobius"/>
    </source>
</evidence>
<gene>
    <name evidence="10" type="ORF">BKA23_1811</name>
</gene>
<keyword evidence="4 10" id="KW-0808">Transferase</keyword>
<dbReference type="RefSeq" id="WP_170226434.1">
    <property type="nucleotide sequence ID" value="NZ_VIVQ01000001.1"/>
</dbReference>
<feature type="domain" description="Glycosyltransferase RgtA/B/C/D-like" evidence="9">
    <location>
        <begin position="70"/>
        <end position="211"/>
    </location>
</feature>
<feature type="transmembrane region" description="Helical" evidence="8">
    <location>
        <begin position="252"/>
        <end position="273"/>
    </location>
</feature>
<comment type="caution">
    <text evidence="10">The sequence shown here is derived from an EMBL/GenBank/DDBJ whole genome shotgun (WGS) entry which is preliminary data.</text>
</comment>
<comment type="subcellular location">
    <subcellularLocation>
        <location evidence="1">Cell membrane</location>
        <topology evidence="1">Multi-pass membrane protein</topology>
    </subcellularLocation>
</comment>
<dbReference type="Pfam" id="PF13231">
    <property type="entry name" value="PMT_2"/>
    <property type="match status" value="1"/>
</dbReference>
<feature type="transmembrane region" description="Helical" evidence="8">
    <location>
        <begin position="163"/>
        <end position="189"/>
    </location>
</feature>
<feature type="transmembrane region" description="Helical" evidence="8">
    <location>
        <begin position="112"/>
        <end position="129"/>
    </location>
</feature>
<evidence type="ECO:0000313" key="10">
    <source>
        <dbReference type="EMBL" id="TWE12983.1"/>
    </source>
</evidence>
<evidence type="ECO:0000256" key="1">
    <source>
        <dbReference type="ARBA" id="ARBA00004651"/>
    </source>
</evidence>
<evidence type="ECO:0000256" key="7">
    <source>
        <dbReference type="ARBA" id="ARBA00023136"/>
    </source>
</evidence>
<keyword evidence="6 8" id="KW-1133">Transmembrane helix</keyword>
<feature type="transmembrane region" description="Helical" evidence="8">
    <location>
        <begin position="279"/>
        <end position="301"/>
    </location>
</feature>
<accession>A0A561EBJ2</accession>